<dbReference type="InterPro" id="IPR019984">
    <property type="entry name" value="Ribosomal_uS17_bact/chlr"/>
</dbReference>
<keyword evidence="4 6" id="KW-0689">Ribosomal protein</keyword>
<dbReference type="Proteomes" id="UP000702544">
    <property type="component" value="Unassembled WGS sequence"/>
</dbReference>
<dbReference type="PANTHER" id="PTHR10744">
    <property type="entry name" value="40S RIBOSOMAL PROTEIN S11 FAMILY MEMBER"/>
    <property type="match status" value="1"/>
</dbReference>
<evidence type="ECO:0000256" key="7">
    <source>
        <dbReference type="RuleBase" id="RU003872"/>
    </source>
</evidence>
<sequence length="84" mass="9737">MSRAQRKTRSGSVVSDGMDKTIVVSVERRFAHPLYGKQVTRHKKYYAHDEENAARKGDVVLIAETRPLSKTKRWRLVEILRKAE</sequence>
<dbReference type="GO" id="GO:0003735">
    <property type="term" value="F:structural constituent of ribosome"/>
    <property type="evidence" value="ECO:0007669"/>
    <property type="project" value="UniProtKB-UniRule"/>
</dbReference>
<evidence type="ECO:0000313" key="8">
    <source>
        <dbReference type="EMBL" id="NIR73856.1"/>
    </source>
</evidence>
<comment type="subunit">
    <text evidence="6">Part of the 30S ribosomal subunit.</text>
</comment>
<accession>A0AAE4Z9B0</accession>
<dbReference type="NCBIfam" id="NF004123">
    <property type="entry name" value="PRK05610.1"/>
    <property type="match status" value="1"/>
</dbReference>
<proteinExistence type="inferred from homology"/>
<evidence type="ECO:0000256" key="4">
    <source>
        <dbReference type="ARBA" id="ARBA00022980"/>
    </source>
</evidence>
<comment type="caution">
    <text evidence="8">The sequence shown here is derived from an EMBL/GenBank/DDBJ whole genome shotgun (WGS) entry which is preliminary data.</text>
</comment>
<dbReference type="SUPFAM" id="SSF50249">
    <property type="entry name" value="Nucleic acid-binding proteins"/>
    <property type="match status" value="1"/>
</dbReference>
<reference evidence="8 9" key="1">
    <citation type="submission" date="2020-01" db="EMBL/GenBank/DDBJ databases">
        <title>Genomes assembled from Gulf of Kutch pelagic sediment metagenomes.</title>
        <authorList>
            <person name="Chandrashekar M."/>
            <person name="Mahajan M.S."/>
            <person name="Dave K.J."/>
            <person name="Vatsa P."/>
            <person name="Nathani N.M."/>
        </authorList>
    </citation>
    <scope>NUCLEOTIDE SEQUENCE [LARGE SCALE GENOMIC DNA]</scope>
    <source>
        <strain evidence="8">KS3-K002</strain>
    </source>
</reference>
<evidence type="ECO:0000313" key="9">
    <source>
        <dbReference type="Proteomes" id="UP000702544"/>
    </source>
</evidence>
<evidence type="ECO:0000256" key="5">
    <source>
        <dbReference type="ARBA" id="ARBA00023274"/>
    </source>
</evidence>
<comment type="function">
    <text evidence="6">One of the primary rRNA binding proteins, it binds specifically to the 5'-end of 16S ribosomal RNA.</text>
</comment>
<dbReference type="GO" id="GO:0006412">
    <property type="term" value="P:translation"/>
    <property type="evidence" value="ECO:0007669"/>
    <property type="project" value="UniProtKB-UniRule"/>
</dbReference>
<dbReference type="PROSITE" id="PS00056">
    <property type="entry name" value="RIBOSOMAL_S17"/>
    <property type="match status" value="1"/>
</dbReference>
<keyword evidence="3 6" id="KW-0694">RNA-binding</keyword>
<evidence type="ECO:0000256" key="3">
    <source>
        <dbReference type="ARBA" id="ARBA00022884"/>
    </source>
</evidence>
<organism evidence="8 9">
    <name type="scientific">Candidatus Kutchimonas denitrificans</name>
    <dbReference type="NCBI Taxonomy" id="3056748"/>
    <lineage>
        <taxon>Bacteria</taxon>
        <taxon>Pseudomonadati</taxon>
        <taxon>Gemmatimonadota</taxon>
        <taxon>Gemmatimonadia</taxon>
        <taxon>Candidatus Palauibacterales</taxon>
        <taxon>Candidatus Palauibacteraceae</taxon>
        <taxon>Candidatus Kutchimonas</taxon>
    </lineage>
</organism>
<dbReference type="GO" id="GO:0019843">
    <property type="term" value="F:rRNA binding"/>
    <property type="evidence" value="ECO:0007669"/>
    <property type="project" value="UniProtKB-UniRule"/>
</dbReference>
<evidence type="ECO:0000256" key="2">
    <source>
        <dbReference type="ARBA" id="ARBA00022730"/>
    </source>
</evidence>
<dbReference type="PRINTS" id="PR00973">
    <property type="entry name" value="RIBOSOMALS17"/>
</dbReference>
<dbReference type="InterPro" id="IPR012340">
    <property type="entry name" value="NA-bd_OB-fold"/>
</dbReference>
<dbReference type="InterPro" id="IPR019979">
    <property type="entry name" value="Ribosomal_uS17_CS"/>
</dbReference>
<dbReference type="CDD" id="cd00364">
    <property type="entry name" value="Ribosomal_uS17"/>
    <property type="match status" value="1"/>
</dbReference>
<dbReference type="EMBL" id="JAACAK010000017">
    <property type="protein sequence ID" value="NIR73856.1"/>
    <property type="molecule type" value="Genomic_DNA"/>
</dbReference>
<protein>
    <recommendedName>
        <fullName evidence="6">Small ribosomal subunit protein uS17</fullName>
    </recommendedName>
</protein>
<dbReference type="PANTHER" id="PTHR10744:SF1">
    <property type="entry name" value="SMALL RIBOSOMAL SUBUNIT PROTEIN US17M"/>
    <property type="match status" value="1"/>
</dbReference>
<evidence type="ECO:0000256" key="1">
    <source>
        <dbReference type="ARBA" id="ARBA00010254"/>
    </source>
</evidence>
<evidence type="ECO:0000256" key="6">
    <source>
        <dbReference type="HAMAP-Rule" id="MF_01345"/>
    </source>
</evidence>
<name>A0AAE4Z9B0_9BACT</name>
<dbReference type="NCBIfam" id="TIGR03635">
    <property type="entry name" value="uS17_bact"/>
    <property type="match status" value="1"/>
</dbReference>
<keyword evidence="5 6" id="KW-0687">Ribonucleoprotein</keyword>
<dbReference type="AlphaFoldDB" id="A0AAE4Z9B0"/>
<comment type="similarity">
    <text evidence="1 6 7">Belongs to the universal ribosomal protein uS17 family.</text>
</comment>
<gene>
    <name evidence="6 8" type="primary">rpsQ</name>
    <name evidence="8" type="ORF">GWO12_01890</name>
</gene>
<dbReference type="InterPro" id="IPR000266">
    <property type="entry name" value="Ribosomal_uS17"/>
</dbReference>
<dbReference type="HAMAP" id="MF_01345_B">
    <property type="entry name" value="Ribosomal_uS17_B"/>
    <property type="match status" value="1"/>
</dbReference>
<dbReference type="GO" id="GO:0022627">
    <property type="term" value="C:cytosolic small ribosomal subunit"/>
    <property type="evidence" value="ECO:0007669"/>
    <property type="project" value="UniProtKB-UniRule"/>
</dbReference>
<dbReference type="Gene3D" id="2.40.50.140">
    <property type="entry name" value="Nucleic acid-binding proteins"/>
    <property type="match status" value="1"/>
</dbReference>
<keyword evidence="2 6" id="KW-0699">rRNA-binding</keyword>
<dbReference type="Pfam" id="PF00366">
    <property type="entry name" value="Ribosomal_S17"/>
    <property type="match status" value="1"/>
</dbReference>